<feature type="coiled-coil region" evidence="1">
    <location>
        <begin position="21"/>
        <end position="101"/>
    </location>
</feature>
<reference evidence="3 4" key="1">
    <citation type="journal article" date="2019" name="Nat. Ecol. Evol.">
        <title>Megaphylogeny resolves global patterns of mushroom evolution.</title>
        <authorList>
            <person name="Varga T."/>
            <person name="Krizsan K."/>
            <person name="Foldi C."/>
            <person name="Dima B."/>
            <person name="Sanchez-Garcia M."/>
            <person name="Sanchez-Ramirez S."/>
            <person name="Szollosi G.J."/>
            <person name="Szarkandi J.G."/>
            <person name="Papp V."/>
            <person name="Albert L."/>
            <person name="Andreopoulos W."/>
            <person name="Angelini C."/>
            <person name="Antonin V."/>
            <person name="Barry K.W."/>
            <person name="Bougher N.L."/>
            <person name="Buchanan P."/>
            <person name="Buyck B."/>
            <person name="Bense V."/>
            <person name="Catcheside P."/>
            <person name="Chovatia M."/>
            <person name="Cooper J."/>
            <person name="Damon W."/>
            <person name="Desjardin D."/>
            <person name="Finy P."/>
            <person name="Geml J."/>
            <person name="Haridas S."/>
            <person name="Hughes K."/>
            <person name="Justo A."/>
            <person name="Karasinski D."/>
            <person name="Kautmanova I."/>
            <person name="Kiss B."/>
            <person name="Kocsube S."/>
            <person name="Kotiranta H."/>
            <person name="LaButti K.M."/>
            <person name="Lechner B.E."/>
            <person name="Liimatainen K."/>
            <person name="Lipzen A."/>
            <person name="Lukacs Z."/>
            <person name="Mihaltcheva S."/>
            <person name="Morgado L.N."/>
            <person name="Niskanen T."/>
            <person name="Noordeloos M.E."/>
            <person name="Ohm R.A."/>
            <person name="Ortiz-Santana B."/>
            <person name="Ovrebo C."/>
            <person name="Racz N."/>
            <person name="Riley R."/>
            <person name="Savchenko A."/>
            <person name="Shiryaev A."/>
            <person name="Soop K."/>
            <person name="Spirin V."/>
            <person name="Szebenyi C."/>
            <person name="Tomsovsky M."/>
            <person name="Tulloss R.E."/>
            <person name="Uehling J."/>
            <person name="Grigoriev I.V."/>
            <person name="Vagvolgyi C."/>
            <person name="Papp T."/>
            <person name="Martin F.M."/>
            <person name="Miettinen O."/>
            <person name="Hibbett D.S."/>
            <person name="Nagy L.G."/>
        </authorList>
    </citation>
    <scope>NUCLEOTIDE SEQUENCE [LARGE SCALE GENOMIC DNA]</scope>
    <source>
        <strain evidence="3 4">HHB13444</strain>
    </source>
</reference>
<feature type="region of interest" description="Disordered" evidence="2">
    <location>
        <begin position="271"/>
        <end position="359"/>
    </location>
</feature>
<evidence type="ECO:0000256" key="2">
    <source>
        <dbReference type="SAM" id="MobiDB-lite"/>
    </source>
</evidence>
<dbReference type="STRING" id="1314778.A0A5C3P4U9"/>
<dbReference type="PANTHER" id="PTHR23159">
    <property type="entry name" value="CENTROSOMAL PROTEIN 2"/>
    <property type="match status" value="1"/>
</dbReference>
<evidence type="ECO:0000313" key="4">
    <source>
        <dbReference type="Proteomes" id="UP000308197"/>
    </source>
</evidence>
<feature type="region of interest" description="Disordered" evidence="2">
    <location>
        <begin position="636"/>
        <end position="657"/>
    </location>
</feature>
<evidence type="ECO:0000256" key="1">
    <source>
        <dbReference type="SAM" id="Coils"/>
    </source>
</evidence>
<dbReference type="Proteomes" id="UP000308197">
    <property type="component" value="Unassembled WGS sequence"/>
</dbReference>
<proteinExistence type="predicted"/>
<feature type="region of interest" description="Disordered" evidence="2">
    <location>
        <begin position="686"/>
        <end position="705"/>
    </location>
</feature>
<dbReference type="AlphaFoldDB" id="A0A5C3P4U9"/>
<dbReference type="InParanoid" id="A0A5C3P4U9"/>
<keyword evidence="1" id="KW-0175">Coiled coil</keyword>
<feature type="compositionally biased region" description="Basic and acidic residues" evidence="2">
    <location>
        <begin position="686"/>
        <end position="703"/>
    </location>
</feature>
<feature type="compositionally biased region" description="Basic and acidic residues" evidence="2">
    <location>
        <begin position="342"/>
        <end position="351"/>
    </location>
</feature>
<feature type="coiled-coil region" evidence="1">
    <location>
        <begin position="448"/>
        <end position="482"/>
    </location>
</feature>
<organism evidence="3 4">
    <name type="scientific">Polyporus arcularius HHB13444</name>
    <dbReference type="NCBI Taxonomy" id="1314778"/>
    <lineage>
        <taxon>Eukaryota</taxon>
        <taxon>Fungi</taxon>
        <taxon>Dikarya</taxon>
        <taxon>Basidiomycota</taxon>
        <taxon>Agaricomycotina</taxon>
        <taxon>Agaricomycetes</taxon>
        <taxon>Polyporales</taxon>
        <taxon>Polyporaceae</taxon>
        <taxon>Polyporus</taxon>
    </lineage>
</organism>
<dbReference type="EMBL" id="ML211312">
    <property type="protein sequence ID" value="TFK84501.1"/>
    <property type="molecule type" value="Genomic_DNA"/>
</dbReference>
<name>A0A5C3P4U9_9APHY</name>
<gene>
    <name evidence="3" type="ORF">K466DRAFT_588882</name>
</gene>
<sequence length="747" mass="82021">MGPGIKQDPQGSTSTRRDAEVARLRKELEHCNMRLSQMQTRLLATLDELDASRAAHQQELKTEKRAKEKLSEKLDRYLDEVKRAEAERDEMREVVSILVEKVERCNDYSVWPYSRMSLARPVDPAPLTQSSRRIETDPNAIRAAILEAVSRQLEEERQAHARTKEQSDAEILRLRAMVARRDAELEACATHAGHRVLLSTSYPADSSLSSSRPCPACAHTRRPAMEDVSGGLSRPIPAEQCHDTGPVLSQTLIQQRTLEREVEYLRHQLHEATSRPSADDIPPPPPKPHKPSSGHIRAPLTRSISSAGNVAQSSGRNTRPPPSPQLLARAGPSSPSRFDLTTGHHFDRESPDDTPLSGHTRLPAAEIARLDASPGLGLEDLKLQIDLLSTEIVAFGAERDALKRMLAEALPEGRNVPSAGDPAELESVPKHAPRQTEDDLTRRVLHHEEECARETRALRRQLEELTAERARREEALQAEIDNLRKALLDPPAAAAGGHQPRYASGDLKMPSSRAHTPTPSAPRVSAAVANPGTDLDVPAAHPRTPDATGERDEEEEDGQQGVRYPAPAEDGSELDEQSMELATPLHPTILSLADDDFFLPSHTSTSMLVEPSEVPLPISPDNFDVDVPLITFSPPLAPNGYPQTSTPVRSSPPLHDEAPRIPADLLARVESLSQARVDTIEREVEEKRRELDQRTRELEEKNASLEQLHAQFSVRISTGAAPSPEVVSSSAPGKPPEGPDVHAEPAT</sequence>
<evidence type="ECO:0000313" key="3">
    <source>
        <dbReference type="EMBL" id="TFK84501.1"/>
    </source>
</evidence>
<keyword evidence="4" id="KW-1185">Reference proteome</keyword>
<feature type="compositionally biased region" description="Polar residues" evidence="2">
    <location>
        <begin position="302"/>
        <end position="317"/>
    </location>
</feature>
<feature type="region of interest" description="Disordered" evidence="2">
    <location>
        <begin position="413"/>
        <end position="438"/>
    </location>
</feature>
<feature type="region of interest" description="Disordered" evidence="2">
    <location>
        <begin position="715"/>
        <end position="747"/>
    </location>
</feature>
<feature type="region of interest" description="Disordered" evidence="2">
    <location>
        <begin position="491"/>
        <end position="574"/>
    </location>
</feature>
<feature type="compositionally biased region" description="Low complexity" evidence="2">
    <location>
        <begin position="720"/>
        <end position="732"/>
    </location>
</feature>
<accession>A0A5C3P4U9</accession>
<protein>
    <submittedName>
        <fullName evidence="3">Uncharacterized protein</fullName>
    </submittedName>
</protein>
<feature type="compositionally biased region" description="Basic and acidic residues" evidence="2">
    <location>
        <begin position="737"/>
        <end position="747"/>
    </location>
</feature>
<feature type="region of interest" description="Disordered" evidence="2">
    <location>
        <begin position="1"/>
        <end position="20"/>
    </location>
</feature>
<dbReference type="PANTHER" id="PTHR23159:SF31">
    <property type="entry name" value="CENTROSOME-ASSOCIATED PROTEIN CEP250 ISOFORM X1"/>
    <property type="match status" value="1"/>
</dbReference>